<reference evidence="1 2" key="1">
    <citation type="submission" date="2017-09" db="EMBL/GenBank/DDBJ databases">
        <authorList>
            <person name="Ehlers B."/>
            <person name="Leendertz F.H."/>
        </authorList>
    </citation>
    <scope>NUCLEOTIDE SEQUENCE [LARGE SCALE GENOMIC DNA]</scope>
    <source>
        <strain evidence="1 2">Nm42</strain>
    </source>
</reference>
<organism evidence="1 2">
    <name type="scientific">Nitrosomonas ureae</name>
    <dbReference type="NCBI Taxonomy" id="44577"/>
    <lineage>
        <taxon>Bacteria</taxon>
        <taxon>Pseudomonadati</taxon>
        <taxon>Pseudomonadota</taxon>
        <taxon>Betaproteobacteria</taxon>
        <taxon>Nitrosomonadales</taxon>
        <taxon>Nitrosomonadaceae</taxon>
        <taxon>Nitrosomonas</taxon>
    </lineage>
</organism>
<name>A0A286AGL0_9PROT</name>
<gene>
    <name evidence="1" type="ORF">SAMN06297164_3115</name>
</gene>
<dbReference type="EMBL" id="OCMU01000002">
    <property type="protein sequence ID" value="SOD21035.1"/>
    <property type="molecule type" value="Genomic_DNA"/>
</dbReference>
<evidence type="ECO:0000313" key="2">
    <source>
        <dbReference type="Proteomes" id="UP000219335"/>
    </source>
</evidence>
<sequence>MGAGVEWRVLLMDYMNFCFVIHIRDSVIQRCASFWGLFFLIRDLLPFVLQNQLKAINEMEERFEQLSLY</sequence>
<proteinExistence type="predicted"/>
<evidence type="ECO:0000313" key="1">
    <source>
        <dbReference type="EMBL" id="SOD21035.1"/>
    </source>
</evidence>
<dbReference type="Proteomes" id="UP000219335">
    <property type="component" value="Unassembled WGS sequence"/>
</dbReference>
<protein>
    <submittedName>
        <fullName evidence="1">Uncharacterized protein</fullName>
    </submittedName>
</protein>
<accession>A0A286AGL0</accession>
<dbReference type="AlphaFoldDB" id="A0A286AGL0"/>